<organism evidence="1 2">
    <name type="scientific">Adineta steineri</name>
    <dbReference type="NCBI Taxonomy" id="433720"/>
    <lineage>
        <taxon>Eukaryota</taxon>
        <taxon>Metazoa</taxon>
        <taxon>Spiralia</taxon>
        <taxon>Gnathifera</taxon>
        <taxon>Rotifera</taxon>
        <taxon>Eurotatoria</taxon>
        <taxon>Bdelloidea</taxon>
        <taxon>Adinetida</taxon>
        <taxon>Adinetidae</taxon>
        <taxon>Adineta</taxon>
    </lineage>
</organism>
<protein>
    <submittedName>
        <fullName evidence="1">Uncharacterized protein</fullName>
    </submittedName>
</protein>
<dbReference type="GO" id="GO:0072659">
    <property type="term" value="P:protein localization to plasma membrane"/>
    <property type="evidence" value="ECO:0007669"/>
    <property type="project" value="TreeGrafter"/>
</dbReference>
<feature type="non-terminal residue" evidence="1">
    <location>
        <position position="1"/>
    </location>
</feature>
<dbReference type="EMBL" id="CAJOAZ010014052">
    <property type="protein sequence ID" value="CAF4275389.1"/>
    <property type="molecule type" value="Genomic_DNA"/>
</dbReference>
<evidence type="ECO:0000313" key="1">
    <source>
        <dbReference type="EMBL" id="CAF4275389.1"/>
    </source>
</evidence>
<comment type="caution">
    <text evidence="1">The sequence shown here is derived from an EMBL/GenBank/DDBJ whole genome shotgun (WGS) entry which is preliminary data.</text>
</comment>
<reference evidence="1" key="1">
    <citation type="submission" date="2021-02" db="EMBL/GenBank/DDBJ databases">
        <authorList>
            <person name="Nowell W R."/>
        </authorList>
    </citation>
    <scope>NUCLEOTIDE SEQUENCE</scope>
</reference>
<dbReference type="GO" id="GO:0005886">
    <property type="term" value="C:plasma membrane"/>
    <property type="evidence" value="ECO:0007669"/>
    <property type="project" value="TreeGrafter"/>
</dbReference>
<proteinExistence type="predicted"/>
<dbReference type="PANTHER" id="PTHR12444:SF8">
    <property type="entry name" value="PROTEIN EFR3 HOMOLOG CMP44E"/>
    <property type="match status" value="1"/>
</dbReference>
<name>A0A820G877_9BILA</name>
<sequence>MNNNTKDIFYTIYCLMNIVTLEVNDQDILVDIIHFCFEIQSTLLTTIDEDYRKLSKINCNCIHALIAAYFNLMSKLYGIEAFSTHVDEVS</sequence>
<dbReference type="AlphaFoldDB" id="A0A820G877"/>
<evidence type="ECO:0000313" key="2">
    <source>
        <dbReference type="Proteomes" id="UP000663844"/>
    </source>
</evidence>
<dbReference type="InterPro" id="IPR051851">
    <property type="entry name" value="EFR3_Homologs"/>
</dbReference>
<dbReference type="Proteomes" id="UP000663844">
    <property type="component" value="Unassembled WGS sequence"/>
</dbReference>
<dbReference type="PANTHER" id="PTHR12444">
    <property type="entry name" value="PROTEIN EFR3 HOMOLOG CMP44E"/>
    <property type="match status" value="1"/>
</dbReference>
<gene>
    <name evidence="1" type="ORF">OXD698_LOCUS44749</name>
</gene>
<accession>A0A820G877</accession>